<keyword evidence="1" id="KW-0472">Membrane</keyword>
<evidence type="ECO:0000313" key="2">
    <source>
        <dbReference type="EMBL" id="CAE7482235.1"/>
    </source>
</evidence>
<reference evidence="2" key="1">
    <citation type="submission" date="2021-02" db="EMBL/GenBank/DDBJ databases">
        <authorList>
            <person name="Dougan E. K."/>
            <person name="Rhodes N."/>
            <person name="Thang M."/>
            <person name="Chan C."/>
        </authorList>
    </citation>
    <scope>NUCLEOTIDE SEQUENCE</scope>
</reference>
<feature type="transmembrane region" description="Helical" evidence="1">
    <location>
        <begin position="28"/>
        <end position="49"/>
    </location>
</feature>
<dbReference type="Proteomes" id="UP000649617">
    <property type="component" value="Unassembled WGS sequence"/>
</dbReference>
<sequence length="411" mass="44514">MSARLAQTRLAQTDDEQPRPAAVVAVPLRAIGAALALGLILGAAATALATRSHLIDRSSLEFVGLADDDTFEIPHLTLPPTPVDEAKEKAAEFRDKWGINNIRHDQITLCVTNLNLGLWKLIQWAAVMGETVENCPGGFTNIDKKIACNINIAALVASMSAAISFFASTAFLCTGKDNPDAACTTVLGATMETFATYPAAENQIALFCPKNAYDETVVQGGVTVFSADRRLRGLALTNSTAPVADRELYKPPPEEPLELLFCSWQIAQTVWFFVRAGVISALADGVCTDLKGRKKAAAEARVNRKIRKIHLIRSIALRRLQRENKLTSSASAEASKLIQEDEEAQDLPADSSVPALLRGLGLRTNVTSRRELEDLMLAKMGTMDPTPLQDSGRQEMMAKVHHLQAKYPSGP</sequence>
<dbReference type="AlphaFoldDB" id="A0A812SMV0"/>
<accession>A0A812SMV0</accession>
<keyword evidence="3" id="KW-1185">Reference proteome</keyword>
<keyword evidence="1" id="KW-0812">Transmembrane</keyword>
<evidence type="ECO:0000313" key="3">
    <source>
        <dbReference type="Proteomes" id="UP000649617"/>
    </source>
</evidence>
<keyword evidence="1" id="KW-1133">Transmembrane helix</keyword>
<dbReference type="OrthoDB" id="10572376at2759"/>
<dbReference type="EMBL" id="CAJNIZ010025224">
    <property type="protein sequence ID" value="CAE7482235.1"/>
    <property type="molecule type" value="Genomic_DNA"/>
</dbReference>
<name>A0A812SMV0_SYMPI</name>
<gene>
    <name evidence="2" type="ORF">SPIL2461_LOCUS12319</name>
</gene>
<proteinExistence type="predicted"/>
<protein>
    <submittedName>
        <fullName evidence="2">Uncharacterized protein</fullName>
    </submittedName>
</protein>
<evidence type="ECO:0000256" key="1">
    <source>
        <dbReference type="SAM" id="Phobius"/>
    </source>
</evidence>
<organism evidence="2 3">
    <name type="scientific">Symbiodinium pilosum</name>
    <name type="common">Dinoflagellate</name>
    <dbReference type="NCBI Taxonomy" id="2952"/>
    <lineage>
        <taxon>Eukaryota</taxon>
        <taxon>Sar</taxon>
        <taxon>Alveolata</taxon>
        <taxon>Dinophyceae</taxon>
        <taxon>Suessiales</taxon>
        <taxon>Symbiodiniaceae</taxon>
        <taxon>Symbiodinium</taxon>
    </lineage>
</organism>
<comment type="caution">
    <text evidence="2">The sequence shown here is derived from an EMBL/GenBank/DDBJ whole genome shotgun (WGS) entry which is preliminary data.</text>
</comment>